<organism evidence="2 3">
    <name type="scientific">Mucilaginibacter antarcticus</name>
    <dbReference type="NCBI Taxonomy" id="1855725"/>
    <lineage>
        <taxon>Bacteria</taxon>
        <taxon>Pseudomonadati</taxon>
        <taxon>Bacteroidota</taxon>
        <taxon>Sphingobacteriia</taxon>
        <taxon>Sphingobacteriales</taxon>
        <taxon>Sphingobacteriaceae</taxon>
        <taxon>Mucilaginibacter</taxon>
    </lineage>
</organism>
<proteinExistence type="predicted"/>
<gene>
    <name evidence="2" type="ORF">ACFSYC_06105</name>
</gene>
<evidence type="ECO:0000256" key="1">
    <source>
        <dbReference type="SAM" id="SignalP"/>
    </source>
</evidence>
<dbReference type="InterPro" id="IPR011990">
    <property type="entry name" value="TPR-like_helical_dom_sf"/>
</dbReference>
<keyword evidence="3" id="KW-1185">Reference proteome</keyword>
<sequence length="191" mass="21275">MLKKIIILLLITIAGVKAKAQTPDEVYDQYLDFNLKCLEGKADEAMKMGEKILKLTDKLPAKSRTSFYNGLAKLYEDDNQSVEAIPLYEKVAVAEPNYYVVHRALGYLYVKTADVWYAKLSSGGTEAFNSYKAAVQKALPHLEKAQACDPSDETLALIKKLYTDIKDDTALKSLQTRIGTLGKKCVDILSE</sequence>
<dbReference type="Gene3D" id="1.25.40.10">
    <property type="entry name" value="Tetratricopeptide repeat domain"/>
    <property type="match status" value="1"/>
</dbReference>
<reference evidence="3" key="1">
    <citation type="journal article" date="2019" name="Int. J. Syst. Evol. Microbiol.">
        <title>The Global Catalogue of Microorganisms (GCM) 10K type strain sequencing project: providing services to taxonomists for standard genome sequencing and annotation.</title>
        <authorList>
            <consortium name="The Broad Institute Genomics Platform"/>
            <consortium name="The Broad Institute Genome Sequencing Center for Infectious Disease"/>
            <person name="Wu L."/>
            <person name="Ma J."/>
        </authorList>
    </citation>
    <scope>NUCLEOTIDE SEQUENCE [LARGE SCALE GENOMIC DNA]</scope>
    <source>
        <strain evidence="3">KCTC 52232</strain>
    </source>
</reference>
<accession>A0ABW5XQ02</accession>
<name>A0ABW5XQ02_9SPHI</name>
<feature type="signal peptide" evidence="1">
    <location>
        <begin position="1"/>
        <end position="20"/>
    </location>
</feature>
<comment type="caution">
    <text evidence="2">The sequence shown here is derived from an EMBL/GenBank/DDBJ whole genome shotgun (WGS) entry which is preliminary data.</text>
</comment>
<dbReference type="RefSeq" id="WP_377124603.1">
    <property type="nucleotide sequence ID" value="NZ_JBHUON010000005.1"/>
</dbReference>
<dbReference type="SUPFAM" id="SSF48452">
    <property type="entry name" value="TPR-like"/>
    <property type="match status" value="1"/>
</dbReference>
<protein>
    <submittedName>
        <fullName evidence="2">Tetratricopeptide repeat protein</fullName>
    </submittedName>
</protein>
<feature type="chain" id="PRO_5045301028" evidence="1">
    <location>
        <begin position="21"/>
        <end position="191"/>
    </location>
</feature>
<evidence type="ECO:0000313" key="2">
    <source>
        <dbReference type="EMBL" id="MFD2864257.1"/>
    </source>
</evidence>
<keyword evidence="1" id="KW-0732">Signal</keyword>
<evidence type="ECO:0000313" key="3">
    <source>
        <dbReference type="Proteomes" id="UP001597601"/>
    </source>
</evidence>
<dbReference type="Proteomes" id="UP001597601">
    <property type="component" value="Unassembled WGS sequence"/>
</dbReference>
<dbReference type="EMBL" id="JBHUON010000005">
    <property type="protein sequence ID" value="MFD2864257.1"/>
    <property type="molecule type" value="Genomic_DNA"/>
</dbReference>